<keyword evidence="5" id="KW-1185">Reference proteome</keyword>
<proteinExistence type="predicted"/>
<keyword evidence="1" id="KW-0805">Transcription regulation</keyword>
<evidence type="ECO:0000313" key="4">
    <source>
        <dbReference type="EMBL" id="OJG18886.1"/>
    </source>
</evidence>
<evidence type="ECO:0000313" key="5">
    <source>
        <dbReference type="Proteomes" id="UP000181884"/>
    </source>
</evidence>
<name>A0A1L8RGJ3_9ENTE</name>
<keyword evidence="2" id="KW-0804">Transcription</keyword>
<dbReference type="Gene3D" id="1.10.10.10">
    <property type="entry name" value="Winged helix-like DNA-binding domain superfamily/Winged helix DNA-binding domain"/>
    <property type="match status" value="1"/>
</dbReference>
<dbReference type="InterPro" id="IPR050661">
    <property type="entry name" value="BglG_antiterminators"/>
</dbReference>
<reference evidence="4 5" key="1">
    <citation type="submission" date="2014-12" db="EMBL/GenBank/DDBJ databases">
        <title>Draft genome sequences of 29 type strains of Enterococci.</title>
        <authorList>
            <person name="Zhong Z."/>
            <person name="Sun Z."/>
            <person name="Liu W."/>
            <person name="Zhang W."/>
            <person name="Zhang H."/>
        </authorList>
    </citation>
    <scope>NUCLEOTIDE SEQUENCE [LARGE SCALE GENOMIC DNA]</scope>
    <source>
        <strain evidence="4 5">DSM 17029</strain>
    </source>
</reference>
<evidence type="ECO:0000259" key="3">
    <source>
        <dbReference type="Pfam" id="PF05043"/>
    </source>
</evidence>
<dbReference type="InterPro" id="IPR036388">
    <property type="entry name" value="WH-like_DNA-bd_sf"/>
</dbReference>
<evidence type="ECO:0000256" key="2">
    <source>
        <dbReference type="ARBA" id="ARBA00023163"/>
    </source>
</evidence>
<dbReference type="PANTHER" id="PTHR30185">
    <property type="entry name" value="CRYPTIC BETA-GLUCOSIDE BGL OPERON ANTITERMINATOR"/>
    <property type="match status" value="1"/>
</dbReference>
<organism evidence="4 5">
    <name type="scientific">Enterococcus canis</name>
    <dbReference type="NCBI Taxonomy" id="214095"/>
    <lineage>
        <taxon>Bacteria</taxon>
        <taxon>Bacillati</taxon>
        <taxon>Bacillota</taxon>
        <taxon>Bacilli</taxon>
        <taxon>Lactobacillales</taxon>
        <taxon>Enterococcaceae</taxon>
        <taxon>Enterococcus</taxon>
    </lineage>
</organism>
<feature type="domain" description="Mga helix-turn-helix" evidence="3">
    <location>
        <begin position="60"/>
        <end position="142"/>
    </location>
</feature>
<dbReference type="STRING" id="214095.RU97_GL001504"/>
<evidence type="ECO:0000256" key="1">
    <source>
        <dbReference type="ARBA" id="ARBA00023015"/>
    </source>
</evidence>
<accession>A0A1L8RGJ3</accession>
<sequence length="476" mass="56308">MQIIRKLLLAGGRLSAEVLPEMLGITAKSTQKYLAQLQTPQAHFRLRLQQQVIFEADADFSLEGYTYELIRGSLKYRLLDQLFRKSHWSIQALCIELSASESTVYRKIKELNRSLGEFGLEIKQGMITGPELQIRYFYFQFYWFILPYEEHRRQQRVFAKTDLFPMIEKNLQLSFSEHERLRVNLWLKISKKRYRQGVQYPHGQMRPYLNDPLYLQLKQFFFRFLSRYSVSLDENEVKLQYIFLRALSVVTPADHARLFLQSEGPIEQLNQRMLAELQLFFQPQELPESERLKTSYYLSQAHSMLYFFKGDFEIFDEENIWQKEKSLSTRELAKHAHYMRQVATRMLGERQDSLVQLTEIKYLSCLSLIEVKMAQKIQVGLDLQMEPLFAEAYSEILKLSLQHLNGLVLTQYDPHQTYDLVLSNVSGPEKERYLLSEIGSEYDLSQIKKKIQQLVELRQHSVKKSADLEKGDRTFQ</sequence>
<dbReference type="AlphaFoldDB" id="A0A1L8RGJ3"/>
<dbReference type="PANTHER" id="PTHR30185:SF18">
    <property type="entry name" value="TRANSCRIPTIONAL REGULATOR MTLR"/>
    <property type="match status" value="1"/>
</dbReference>
<comment type="caution">
    <text evidence="4">The sequence shown here is derived from an EMBL/GenBank/DDBJ whole genome shotgun (WGS) entry which is preliminary data.</text>
</comment>
<dbReference type="Pfam" id="PF05043">
    <property type="entry name" value="Mga"/>
    <property type="match status" value="1"/>
</dbReference>
<dbReference type="EMBL" id="JXKH01000003">
    <property type="protein sequence ID" value="OJG18886.1"/>
    <property type="molecule type" value="Genomic_DNA"/>
</dbReference>
<protein>
    <recommendedName>
        <fullName evidence="3">Mga helix-turn-helix domain-containing protein</fullName>
    </recommendedName>
</protein>
<gene>
    <name evidence="4" type="ORF">RU97_GL001504</name>
</gene>
<dbReference type="Proteomes" id="UP000181884">
    <property type="component" value="Unassembled WGS sequence"/>
</dbReference>
<dbReference type="InterPro" id="IPR007737">
    <property type="entry name" value="Mga_HTH"/>
</dbReference>